<organism evidence="1 2">
    <name type="scientific">Trichostrongylus colubriformis</name>
    <name type="common">Black scour worm</name>
    <dbReference type="NCBI Taxonomy" id="6319"/>
    <lineage>
        <taxon>Eukaryota</taxon>
        <taxon>Metazoa</taxon>
        <taxon>Ecdysozoa</taxon>
        <taxon>Nematoda</taxon>
        <taxon>Chromadorea</taxon>
        <taxon>Rhabditida</taxon>
        <taxon>Rhabditina</taxon>
        <taxon>Rhabditomorpha</taxon>
        <taxon>Strongyloidea</taxon>
        <taxon>Trichostrongylidae</taxon>
        <taxon>Trichostrongylus</taxon>
    </lineage>
</organism>
<comment type="caution">
    <text evidence="1">The sequence shown here is derived from an EMBL/GenBank/DDBJ whole genome shotgun (WGS) entry which is preliminary data.</text>
</comment>
<gene>
    <name evidence="1" type="ORF">GCK32_007638</name>
</gene>
<dbReference type="AlphaFoldDB" id="A0AAN8F5W5"/>
<reference evidence="1 2" key="1">
    <citation type="submission" date="2019-10" db="EMBL/GenBank/DDBJ databases">
        <title>Assembly and Annotation for the nematode Trichostrongylus colubriformis.</title>
        <authorList>
            <person name="Martin J."/>
        </authorList>
    </citation>
    <scope>NUCLEOTIDE SEQUENCE [LARGE SCALE GENOMIC DNA]</scope>
    <source>
        <strain evidence="1">G859</strain>
        <tissue evidence="1">Whole worm</tissue>
    </source>
</reference>
<dbReference type="EMBL" id="WIXE01015090">
    <property type="protein sequence ID" value="KAK5973740.1"/>
    <property type="molecule type" value="Genomic_DNA"/>
</dbReference>
<protein>
    <submittedName>
        <fullName evidence="1">Uncharacterized protein</fullName>
    </submittedName>
</protein>
<sequence>MDKDLLMGPELTTRREVFAQTVGLCISLAKQCLHTCNDEVNGLPE</sequence>
<keyword evidence="2" id="KW-1185">Reference proteome</keyword>
<accession>A0AAN8F5W5</accession>
<proteinExistence type="predicted"/>
<name>A0AAN8F5W5_TRICO</name>
<evidence type="ECO:0000313" key="1">
    <source>
        <dbReference type="EMBL" id="KAK5973740.1"/>
    </source>
</evidence>
<evidence type="ECO:0000313" key="2">
    <source>
        <dbReference type="Proteomes" id="UP001331761"/>
    </source>
</evidence>
<dbReference type="Proteomes" id="UP001331761">
    <property type="component" value="Unassembled WGS sequence"/>
</dbReference>